<evidence type="ECO:0000313" key="5">
    <source>
        <dbReference type="EMBL" id="TKR95897.1"/>
    </source>
</evidence>
<keyword evidence="6" id="KW-1185">Reference proteome</keyword>
<dbReference type="AlphaFoldDB" id="A0A4U5PH02"/>
<reference evidence="5 6" key="1">
    <citation type="journal article" date="2015" name="Genome Biol.">
        <title>Comparative genomics of Steinernema reveals deeply conserved gene regulatory networks.</title>
        <authorList>
            <person name="Dillman A.R."/>
            <person name="Macchietto M."/>
            <person name="Porter C.F."/>
            <person name="Rogers A."/>
            <person name="Williams B."/>
            <person name="Antoshechkin I."/>
            <person name="Lee M.M."/>
            <person name="Goodwin Z."/>
            <person name="Lu X."/>
            <person name="Lewis E.E."/>
            <person name="Goodrich-Blair H."/>
            <person name="Stock S.P."/>
            <person name="Adams B.J."/>
            <person name="Sternberg P.W."/>
            <person name="Mortazavi A."/>
        </authorList>
    </citation>
    <scope>NUCLEOTIDE SEQUENCE [LARGE SCALE GENOMIC DNA]</scope>
    <source>
        <strain evidence="5 6">ALL</strain>
    </source>
</reference>
<dbReference type="InterPro" id="IPR001680">
    <property type="entry name" value="WD40_rpt"/>
</dbReference>
<keyword evidence="3 4" id="KW-0677">Repeat</keyword>
<protein>
    <recommendedName>
        <fullName evidence="4">Serine/threonine-protein phosphatase 2A 55 kDa regulatory subunit B</fullName>
    </recommendedName>
</protein>
<dbReference type="InterPro" id="IPR036322">
    <property type="entry name" value="WD40_repeat_dom_sf"/>
</dbReference>
<comment type="caution">
    <text evidence="5">The sequence shown here is derived from an EMBL/GenBank/DDBJ whole genome shotgun (WGS) entry which is preliminary data.</text>
</comment>
<reference evidence="5 6" key="2">
    <citation type="journal article" date="2019" name="G3 (Bethesda)">
        <title>Hybrid Assembly of the Genome of the Entomopathogenic Nematode Steinernema carpocapsae Identifies the X-Chromosome.</title>
        <authorList>
            <person name="Serra L."/>
            <person name="Macchietto M."/>
            <person name="Macias-Munoz A."/>
            <person name="McGill C.J."/>
            <person name="Rodriguez I.M."/>
            <person name="Rodriguez B."/>
            <person name="Murad R."/>
            <person name="Mortazavi A."/>
        </authorList>
    </citation>
    <scope>NUCLEOTIDE SEQUENCE [LARGE SCALE GENOMIC DNA]</scope>
    <source>
        <strain evidence="5 6">ALL</strain>
    </source>
</reference>
<dbReference type="EMBL" id="AZBU02000002">
    <property type="protein sequence ID" value="TKR95897.1"/>
    <property type="molecule type" value="Genomic_DNA"/>
</dbReference>
<dbReference type="GO" id="GO:0019888">
    <property type="term" value="F:protein phosphatase regulator activity"/>
    <property type="evidence" value="ECO:0007669"/>
    <property type="project" value="InterPro"/>
</dbReference>
<proteinExistence type="inferred from homology"/>
<dbReference type="InterPro" id="IPR015943">
    <property type="entry name" value="WD40/YVTN_repeat-like_dom_sf"/>
</dbReference>
<dbReference type="InterPro" id="IPR000009">
    <property type="entry name" value="PP2A_PR55"/>
</dbReference>
<dbReference type="PIRSF" id="PIRSF037309">
    <property type="entry name" value="PP2A_PR55"/>
    <property type="match status" value="1"/>
</dbReference>
<dbReference type="GO" id="GO:0000159">
    <property type="term" value="C:protein phosphatase type 2A complex"/>
    <property type="evidence" value="ECO:0007669"/>
    <property type="project" value="UniProtKB-UniRule"/>
</dbReference>
<dbReference type="SMART" id="SM00320">
    <property type="entry name" value="WD40"/>
    <property type="match status" value="4"/>
</dbReference>
<evidence type="ECO:0000256" key="4">
    <source>
        <dbReference type="RuleBase" id="RU331113"/>
    </source>
</evidence>
<evidence type="ECO:0000256" key="1">
    <source>
        <dbReference type="ARBA" id="ARBA00008259"/>
    </source>
</evidence>
<accession>A0A4U5PH02</accession>
<evidence type="ECO:0000256" key="3">
    <source>
        <dbReference type="ARBA" id="ARBA00022737"/>
    </source>
</evidence>
<dbReference type="Proteomes" id="UP000298663">
    <property type="component" value="Unassembled WGS sequence"/>
</dbReference>
<dbReference type="Gene3D" id="2.130.10.10">
    <property type="entry name" value="YVTN repeat-like/Quinoprotein amine dehydrogenase"/>
    <property type="match status" value="2"/>
</dbReference>
<dbReference type="PRINTS" id="PR00600">
    <property type="entry name" value="PP2APR55"/>
</dbReference>
<dbReference type="SUPFAM" id="SSF50978">
    <property type="entry name" value="WD40 repeat-like"/>
    <property type="match status" value="1"/>
</dbReference>
<gene>
    <name evidence="5" type="ORF">L596_010005</name>
</gene>
<name>A0A4U5PH02_STECR</name>
<comment type="similarity">
    <text evidence="1 4">Belongs to the phosphatase 2A regulatory subunit B family.</text>
</comment>
<sequence>MDLTVTPPPCDTTGDKLSISHFRTNGEILEDDEHGNGDYITTVKYSHNGELVAFGDKTGRIAVFRHSEKTGEYEDYVSFTSHEREFDCLKSTSIEEAINSIEWLKRTGPNYNLLTANEKTVKLWRLTERTRAIAETDVEMRDPDEPITSADLLSVPKIVDVSMQVEATPRRVYANAHGYHIQSVSVCADQDMFLSADDLRINVWHHEITKECFNVVDLKPPSLSQLREVITSAEFSPTHGSLFAYATTSGNITLCDMREKAIKPNSKFYFAEPNFQIKDGFGDIVSCVGHIRFSHSGNYIAARDVFTVKLWDIRMTEQPSVVIPVHDALLDHIDEFYESEGMFDRFTTAWSPEDKSIATGTYSSLFKTFNAVDGSLTGTYEASVSQYLAKCRSSITRRKRRRSGQSKGPSVLAPGVPLDFDSKTLFMDWHPRSKFVAVACTEKLFFFNEVL</sequence>
<dbReference type="PANTHER" id="PTHR11871">
    <property type="entry name" value="PROTEIN PHOSPHATASE PP2A REGULATORY SUBUNIT B"/>
    <property type="match status" value="1"/>
</dbReference>
<dbReference type="OrthoDB" id="6274823at2759"/>
<keyword evidence="2 4" id="KW-0853">WD repeat</keyword>
<dbReference type="STRING" id="34508.A0A4U5PH02"/>
<evidence type="ECO:0000256" key="2">
    <source>
        <dbReference type="ARBA" id="ARBA00022574"/>
    </source>
</evidence>
<organism evidence="5 6">
    <name type="scientific">Steinernema carpocapsae</name>
    <name type="common">Entomopathogenic nematode</name>
    <dbReference type="NCBI Taxonomy" id="34508"/>
    <lineage>
        <taxon>Eukaryota</taxon>
        <taxon>Metazoa</taxon>
        <taxon>Ecdysozoa</taxon>
        <taxon>Nematoda</taxon>
        <taxon>Chromadorea</taxon>
        <taxon>Rhabditida</taxon>
        <taxon>Tylenchina</taxon>
        <taxon>Panagrolaimomorpha</taxon>
        <taxon>Strongyloidoidea</taxon>
        <taxon>Steinernematidae</taxon>
        <taxon>Steinernema</taxon>
    </lineage>
</organism>
<evidence type="ECO:0000313" key="6">
    <source>
        <dbReference type="Proteomes" id="UP000298663"/>
    </source>
</evidence>